<evidence type="ECO:0000313" key="1">
    <source>
        <dbReference type="EMBL" id="CAK9231710.1"/>
    </source>
</evidence>
<protein>
    <submittedName>
        <fullName evidence="1">Uncharacterized protein</fullName>
    </submittedName>
</protein>
<keyword evidence="2" id="KW-1185">Reference proteome</keyword>
<dbReference type="Proteomes" id="UP001497512">
    <property type="component" value="Chromosome 7"/>
</dbReference>
<proteinExistence type="predicted"/>
<gene>
    <name evidence="1" type="ORF">CSSPTR1EN2_LOCUS20889</name>
</gene>
<sequence length="71" mass="7817">MRKGRTTASRSHRQQITAAEIAGFSVSALRLIAALAAPKVDSFVVHSQHRFSLWNVEECECCALSAKDMVK</sequence>
<reference evidence="1" key="1">
    <citation type="submission" date="2024-02" db="EMBL/GenBank/DDBJ databases">
        <authorList>
            <consortium name="ELIXIR-Norway"/>
            <consortium name="Elixir Norway"/>
        </authorList>
    </citation>
    <scope>NUCLEOTIDE SEQUENCE</scope>
</reference>
<name>A0ABP0UWH7_9BRYO</name>
<organism evidence="1 2">
    <name type="scientific">Sphagnum troendelagicum</name>
    <dbReference type="NCBI Taxonomy" id="128251"/>
    <lineage>
        <taxon>Eukaryota</taxon>
        <taxon>Viridiplantae</taxon>
        <taxon>Streptophyta</taxon>
        <taxon>Embryophyta</taxon>
        <taxon>Bryophyta</taxon>
        <taxon>Sphagnophytina</taxon>
        <taxon>Sphagnopsida</taxon>
        <taxon>Sphagnales</taxon>
        <taxon>Sphagnaceae</taxon>
        <taxon>Sphagnum</taxon>
    </lineage>
</organism>
<accession>A0ABP0UWH7</accession>
<dbReference type="EMBL" id="OZ019899">
    <property type="protein sequence ID" value="CAK9231710.1"/>
    <property type="molecule type" value="Genomic_DNA"/>
</dbReference>
<evidence type="ECO:0000313" key="2">
    <source>
        <dbReference type="Proteomes" id="UP001497512"/>
    </source>
</evidence>